<dbReference type="PROSITE" id="PS51450">
    <property type="entry name" value="LRR"/>
    <property type="match status" value="3"/>
</dbReference>
<feature type="compositionally biased region" description="Basic and acidic residues" evidence="3">
    <location>
        <begin position="876"/>
        <end position="890"/>
    </location>
</feature>
<dbReference type="InterPro" id="IPR013783">
    <property type="entry name" value="Ig-like_fold"/>
</dbReference>
<feature type="region of interest" description="Disordered" evidence="3">
    <location>
        <begin position="809"/>
        <end position="914"/>
    </location>
</feature>
<dbReference type="Gene3D" id="3.80.10.10">
    <property type="entry name" value="Ribonuclease Inhibitor"/>
    <property type="match status" value="2"/>
</dbReference>
<dbReference type="VEuPathDB" id="TriTrypDB:TcCL_NonESM01803"/>
<sequence length="914" mass="101828">MVTRTARLGGKTNGAKPSGLMLNKKGLHSVHEVTLANYSAEYLYLRENELTEFDAEVTMENLKVLDLSINEIGGTVDFLSKTPFLRHLYMTGNRVESLHGIANFSSLETLCLSDNAINSFEGLERLPNLRVLSLNFNNISSFEHYPNLPSLHTLNLVGNPVTEIPSYRSMAIAINNPNLVTIDGNPVQGEERAALEHYQGKVAYCICEGFIVEGDNVEEATDAFLLKLQRAREKSKHLQLCSIRLTPEDETRNVLTEGIPVRLTCCMQDIRTSEQRGTDIFFSRYLYPVTFRVSGEATEVFVVGSMNNWTDPIELERCGDEGEIYFHTILYLPAGDYEYRYIVDGVEIDPEANGVLSKYKQGFCYIYKVTELERTEDEKDTVLHIRWMKSAPGSCYEIIEDNNTLTYTPTVADVGCCLRAEVLAYVNGMFSFLYFDISTPIVAGPPTCPHLEVKGKAVEGHVLVAEAEYVGGVEGNSYLSWFRITPDGQEIAIDINDPWSGYKLTSNDIDCRIKVEFTPMRNDWVAGEPKSVVTAPVVAGAPECESIKIIGSLIEGSELEVEVVYSGGEEGESYYQWLRKDEGSEEYFPIEGENATRYVPTLEDVGKCLAVEYTPVSKQGEEGETCRCVLEKPIEPSTPEIHDLKIMGELTEQHVLTVEYEYTGGHFGPHVIQWFRRDRYKRLTKTGRPNSSTLALTKREVDCTIEVSVTPVRSDGVQGRTVTTRSDGVVSAGIPQTNFLNVVGEPLVGNTLELEVEYFGGEPGEPIIEWEREVPGTENFEVVETGVRNYTVQKEDQGRLIRVTYTPVRVDGTPGEAKSRIVQVPDDGADEKEEEKEIKKTSEEPVETRHVDPGFATATQELEEAAANVASEEETESMKKDEETKDGPEKEAEDAVASNQNADEGSQLNSAQAK</sequence>
<dbReference type="SUPFAM" id="SSF52075">
    <property type="entry name" value="Outer arm dynein light chain 1"/>
    <property type="match status" value="1"/>
</dbReference>
<comment type="caution">
    <text evidence="6">The sequence shown here is derived from an EMBL/GenBank/DDBJ whole genome shotgun (WGS) entry which is preliminary data.</text>
</comment>
<dbReference type="VEuPathDB" id="TriTrypDB:TcBrA4_0036400"/>
<feature type="compositionally biased region" description="Low complexity" evidence="3">
    <location>
        <begin position="856"/>
        <end position="870"/>
    </location>
</feature>
<dbReference type="VEuPathDB" id="TriTrypDB:TCDM_02643"/>
<evidence type="ECO:0000313" key="7">
    <source>
        <dbReference type="Proteomes" id="UP000246121"/>
    </source>
</evidence>
<dbReference type="AlphaFoldDB" id="A0A2V2VKK6"/>
<feature type="domain" description="AIR9-like A9" evidence="5">
    <location>
        <begin position="737"/>
        <end position="821"/>
    </location>
</feature>
<dbReference type="VEuPathDB" id="TriTrypDB:C4B63_20g137"/>
<evidence type="ECO:0000256" key="3">
    <source>
        <dbReference type="SAM" id="MobiDB-lite"/>
    </source>
</evidence>
<feature type="domain" description="AMP-activated protein kinase glycogen-binding" evidence="4">
    <location>
        <begin position="287"/>
        <end position="346"/>
    </location>
</feature>
<dbReference type="InterPro" id="IPR032640">
    <property type="entry name" value="AMPK1_CBM"/>
</dbReference>
<feature type="compositionally biased region" description="Polar residues" evidence="3">
    <location>
        <begin position="897"/>
        <end position="914"/>
    </location>
</feature>
<dbReference type="InterPro" id="IPR056284">
    <property type="entry name" value="AIR9-like_A9"/>
</dbReference>
<dbReference type="Proteomes" id="UP000246121">
    <property type="component" value="Unassembled WGS sequence"/>
</dbReference>
<dbReference type="SUPFAM" id="SSF81296">
    <property type="entry name" value="E set domains"/>
    <property type="match status" value="1"/>
</dbReference>
<dbReference type="InterPro" id="IPR025875">
    <property type="entry name" value="Leu-rich_rpt_4"/>
</dbReference>
<evidence type="ECO:0000256" key="2">
    <source>
        <dbReference type="ARBA" id="ARBA00022737"/>
    </source>
</evidence>
<evidence type="ECO:0000313" key="6">
    <source>
        <dbReference type="EMBL" id="PWU95952.1"/>
    </source>
</evidence>
<evidence type="ECO:0000256" key="1">
    <source>
        <dbReference type="ARBA" id="ARBA00022614"/>
    </source>
</evidence>
<reference evidence="6 7" key="1">
    <citation type="journal article" date="2018" name="Microb. Genom.">
        <title>Expanding an expanded genome: long-read sequencing of Trypanosoma cruzi.</title>
        <authorList>
            <person name="Berna L."/>
            <person name="Rodriguez M."/>
            <person name="Chiribao M.L."/>
            <person name="Parodi-Talice A."/>
            <person name="Pita S."/>
            <person name="Rijo G."/>
            <person name="Alvarez-Valin F."/>
            <person name="Robello C."/>
        </authorList>
    </citation>
    <scope>NUCLEOTIDE SEQUENCE [LARGE SCALE GENOMIC DNA]</scope>
    <source>
        <strain evidence="6 7">Dm28c</strain>
    </source>
</reference>
<dbReference type="Gene3D" id="2.60.40.2700">
    <property type="match status" value="1"/>
</dbReference>
<keyword evidence="2" id="KW-0677">Repeat</keyword>
<dbReference type="VEuPathDB" id="TriTrypDB:TcG_00090"/>
<dbReference type="VEuPathDB" id="TriTrypDB:Tc_MARK_2774"/>
<dbReference type="PANTHER" id="PTHR31149">
    <property type="entry name" value="EXPRESSED PROTEIN"/>
    <property type="match status" value="1"/>
</dbReference>
<dbReference type="FunFam" id="2.60.40.10:FF:002087">
    <property type="entry name" value="AIR9 protein"/>
    <property type="match status" value="1"/>
</dbReference>
<feature type="domain" description="AIR9-like A9" evidence="5">
    <location>
        <begin position="543"/>
        <end position="627"/>
    </location>
</feature>
<dbReference type="Pfam" id="PF12799">
    <property type="entry name" value="LRR_4"/>
    <property type="match status" value="1"/>
</dbReference>
<dbReference type="VEuPathDB" id="TriTrypDB:TCSYLVIO_005286"/>
<proteinExistence type="predicted"/>
<gene>
    <name evidence="6" type="ORF">C4B63_20g137</name>
</gene>
<feature type="domain" description="AIR9-like A9" evidence="5">
    <location>
        <begin position="641"/>
        <end position="724"/>
    </location>
</feature>
<dbReference type="Pfam" id="PF23197">
    <property type="entry name" value="IG_AIR9"/>
    <property type="match status" value="4"/>
</dbReference>
<evidence type="ECO:0000259" key="5">
    <source>
        <dbReference type="Pfam" id="PF23197"/>
    </source>
</evidence>
<evidence type="ECO:0000259" key="4">
    <source>
        <dbReference type="Pfam" id="PF16561"/>
    </source>
</evidence>
<dbReference type="VEuPathDB" id="TriTrypDB:ECC02_003950"/>
<protein>
    <submittedName>
        <fullName evidence="6">Uncharacterized protein</fullName>
    </submittedName>
</protein>
<feature type="domain" description="AIR9-like A9" evidence="5">
    <location>
        <begin position="448"/>
        <end position="534"/>
    </location>
</feature>
<name>A0A2V2VKK6_TRYCR</name>
<dbReference type="VEuPathDB" id="TriTrypDB:TcCLB.511537.69"/>
<dbReference type="EMBL" id="PRFA01000020">
    <property type="protein sequence ID" value="PWU95952.1"/>
    <property type="molecule type" value="Genomic_DNA"/>
</dbReference>
<dbReference type="InterPro" id="IPR032675">
    <property type="entry name" value="LRR_dom_sf"/>
</dbReference>
<dbReference type="SMART" id="SM00365">
    <property type="entry name" value="LRR_SD22"/>
    <property type="match status" value="3"/>
</dbReference>
<feature type="compositionally biased region" description="Basic and acidic residues" evidence="3">
    <location>
        <begin position="835"/>
        <end position="852"/>
    </location>
</feature>
<organism evidence="6 7">
    <name type="scientific">Trypanosoma cruzi</name>
    <dbReference type="NCBI Taxonomy" id="5693"/>
    <lineage>
        <taxon>Eukaryota</taxon>
        <taxon>Discoba</taxon>
        <taxon>Euglenozoa</taxon>
        <taxon>Kinetoplastea</taxon>
        <taxon>Metakinetoplastina</taxon>
        <taxon>Trypanosomatida</taxon>
        <taxon>Trypanosomatidae</taxon>
        <taxon>Trypanosoma</taxon>
        <taxon>Schizotrypanum</taxon>
    </lineage>
</organism>
<dbReference type="InterPro" id="IPR014756">
    <property type="entry name" value="Ig_E-set"/>
</dbReference>
<accession>A0A2V2VKK6</accession>
<dbReference type="VEuPathDB" id="TriTrypDB:C3747_234g23"/>
<dbReference type="InterPro" id="IPR001611">
    <property type="entry name" value="Leu-rich_rpt"/>
</dbReference>
<dbReference type="PANTHER" id="PTHR31149:SF11">
    <property type="entry name" value="187-KDA MICROTUBULE-ASSOCIATED PROTEIN AIR9"/>
    <property type="match status" value="1"/>
</dbReference>
<dbReference type="VEuPathDB" id="TriTrypDB:TcCLB.508707.310"/>
<dbReference type="VEuPathDB" id="TriTrypDB:BCY84_01561"/>
<dbReference type="FunFam" id="3.80.10.10:FF:000929">
    <property type="entry name" value="AIR9 protein"/>
    <property type="match status" value="1"/>
</dbReference>
<keyword evidence="1" id="KW-0433">Leucine-rich repeat</keyword>
<dbReference type="VEuPathDB" id="TriTrypDB:TcYC6_0050400"/>
<dbReference type="VEuPathDB" id="TriTrypDB:TcCLB.511539.9"/>
<dbReference type="CDD" id="cd02859">
    <property type="entry name" value="E_set_AMPKbeta_like_N"/>
    <property type="match status" value="1"/>
</dbReference>
<dbReference type="Pfam" id="PF16561">
    <property type="entry name" value="AMPK1_CBM"/>
    <property type="match status" value="1"/>
</dbReference>
<dbReference type="Gene3D" id="2.60.40.10">
    <property type="entry name" value="Immunoglobulins"/>
    <property type="match status" value="1"/>
</dbReference>